<dbReference type="EMBL" id="BASZ01000006">
    <property type="protein sequence ID" value="GAD49598.1"/>
    <property type="molecule type" value="Genomic_DNA"/>
</dbReference>
<dbReference type="GO" id="GO:0035438">
    <property type="term" value="F:cyclic-di-GMP binding"/>
    <property type="evidence" value="ECO:0007669"/>
    <property type="project" value="InterPro"/>
</dbReference>
<dbReference type="SUPFAM" id="SSF141371">
    <property type="entry name" value="PilZ domain-like"/>
    <property type="match status" value="1"/>
</dbReference>
<keyword evidence="3" id="KW-1185">Reference proteome</keyword>
<comment type="caution">
    <text evidence="2">The sequence shown here is derived from an EMBL/GenBank/DDBJ whole genome shotgun (WGS) entry which is preliminary data.</text>
</comment>
<name>U3A4B0_9SPHN</name>
<gene>
    <name evidence="2" type="ORF">NT2_06_00370</name>
</gene>
<dbReference type="AlphaFoldDB" id="U3A4B0"/>
<protein>
    <recommendedName>
        <fullName evidence="1">PilZ domain-containing protein</fullName>
    </recommendedName>
</protein>
<dbReference type="eggNOG" id="ENOG50318HD">
    <property type="taxonomic scope" value="Bacteria"/>
</dbReference>
<evidence type="ECO:0000259" key="1">
    <source>
        <dbReference type="Pfam" id="PF07238"/>
    </source>
</evidence>
<organism evidence="2 3">
    <name type="scientific">Caenibius tardaugens NBRC 16725</name>
    <dbReference type="NCBI Taxonomy" id="1219035"/>
    <lineage>
        <taxon>Bacteria</taxon>
        <taxon>Pseudomonadati</taxon>
        <taxon>Pseudomonadota</taxon>
        <taxon>Alphaproteobacteria</taxon>
        <taxon>Sphingomonadales</taxon>
        <taxon>Erythrobacteraceae</taxon>
        <taxon>Caenibius</taxon>
    </lineage>
</organism>
<dbReference type="Gene3D" id="2.40.10.220">
    <property type="entry name" value="predicted glycosyltransferase like domains"/>
    <property type="match status" value="1"/>
</dbReference>
<sequence length="112" mass="12909">MAGGAQLSVPDMRRAGRHPVELKTIVEHRERGDILLHVVNISVQGFMIDNAETLNRGDRVLLRLPVVGRIEAYCMWTKDNRAGFQFERLLRSDDYSRLVEQTQPNPNLRRAR</sequence>
<feature type="domain" description="PilZ" evidence="1">
    <location>
        <begin position="13"/>
        <end position="99"/>
    </location>
</feature>
<accession>U3A4B0</accession>
<proteinExistence type="predicted"/>
<dbReference type="Pfam" id="PF07238">
    <property type="entry name" value="PilZ"/>
    <property type="match status" value="1"/>
</dbReference>
<evidence type="ECO:0000313" key="2">
    <source>
        <dbReference type="EMBL" id="GAD49598.1"/>
    </source>
</evidence>
<evidence type="ECO:0000313" key="3">
    <source>
        <dbReference type="Proteomes" id="UP000016568"/>
    </source>
</evidence>
<reference evidence="2 3" key="1">
    <citation type="submission" date="2013-09" db="EMBL/GenBank/DDBJ databases">
        <title>Whole genome shotgun sequence of Novosphingobium tardaugens NBRC 16725.</title>
        <authorList>
            <person name="Isaki S."/>
            <person name="Hosoyama A."/>
            <person name="Tsuchikane K."/>
            <person name="Katsumata H."/>
            <person name="Ando Y."/>
            <person name="Yamazaki S."/>
            <person name="Fujita N."/>
        </authorList>
    </citation>
    <scope>NUCLEOTIDE SEQUENCE [LARGE SCALE GENOMIC DNA]</scope>
    <source>
        <strain evidence="2 3">NBRC 16725</strain>
    </source>
</reference>
<dbReference type="InterPro" id="IPR009875">
    <property type="entry name" value="PilZ_domain"/>
</dbReference>
<dbReference type="Proteomes" id="UP000016568">
    <property type="component" value="Unassembled WGS sequence"/>
</dbReference>